<dbReference type="RefSeq" id="WP_345173930.1">
    <property type="nucleotide sequence ID" value="NZ_BAABFQ010000005.1"/>
</dbReference>
<keyword evidence="2" id="KW-1185">Reference proteome</keyword>
<name>A0ABW0N7Z3_9ACTN</name>
<gene>
    <name evidence="1" type="ORF">ACFPKY_18225</name>
</gene>
<accession>A0ABW0N7Z3</accession>
<sequence>MPELSRLAGGALATATHALAAARSTAKPLHPSGQVFDGSLVRRGSAEPTGVGWLDEPGTDDVTVRLSRAVGLPDALPDIHGLAVRVDLTSGPADLLFANTGTRRLTRYLLTATRDPRRAMTTLLPYRTPTGALLLRADGTGATTFELSWARPTSGWTGFATLHLGERQGDGDELSYDPLLHRVPGLEQYDAVVRLREPAYRRARRTR</sequence>
<comment type="caution">
    <text evidence="1">The sequence shown here is derived from an EMBL/GenBank/DDBJ whole genome shotgun (WGS) entry which is preliminary data.</text>
</comment>
<organism evidence="1 2">
    <name type="scientific">Nocardioides caricicola</name>
    <dbReference type="NCBI Taxonomy" id="634770"/>
    <lineage>
        <taxon>Bacteria</taxon>
        <taxon>Bacillati</taxon>
        <taxon>Actinomycetota</taxon>
        <taxon>Actinomycetes</taxon>
        <taxon>Propionibacteriales</taxon>
        <taxon>Nocardioidaceae</taxon>
        <taxon>Nocardioides</taxon>
    </lineage>
</organism>
<evidence type="ECO:0000313" key="1">
    <source>
        <dbReference type="EMBL" id="MFC5495054.1"/>
    </source>
</evidence>
<dbReference type="EMBL" id="JBHSMD010000006">
    <property type="protein sequence ID" value="MFC5495054.1"/>
    <property type="molecule type" value="Genomic_DNA"/>
</dbReference>
<evidence type="ECO:0008006" key="3">
    <source>
        <dbReference type="Google" id="ProtNLM"/>
    </source>
</evidence>
<dbReference type="Proteomes" id="UP001595956">
    <property type="component" value="Unassembled WGS sequence"/>
</dbReference>
<dbReference type="InterPro" id="IPR020835">
    <property type="entry name" value="Catalase_sf"/>
</dbReference>
<proteinExistence type="predicted"/>
<reference evidence="2" key="1">
    <citation type="journal article" date="2019" name="Int. J. Syst. Evol. Microbiol.">
        <title>The Global Catalogue of Microorganisms (GCM) 10K type strain sequencing project: providing services to taxonomists for standard genome sequencing and annotation.</title>
        <authorList>
            <consortium name="The Broad Institute Genomics Platform"/>
            <consortium name="The Broad Institute Genome Sequencing Center for Infectious Disease"/>
            <person name="Wu L."/>
            <person name="Ma J."/>
        </authorList>
    </citation>
    <scope>NUCLEOTIDE SEQUENCE [LARGE SCALE GENOMIC DNA]</scope>
    <source>
        <strain evidence="2">KACC 13778</strain>
    </source>
</reference>
<evidence type="ECO:0000313" key="2">
    <source>
        <dbReference type="Proteomes" id="UP001595956"/>
    </source>
</evidence>
<dbReference type="SUPFAM" id="SSF56634">
    <property type="entry name" value="Heme-dependent catalase-like"/>
    <property type="match status" value="1"/>
</dbReference>
<protein>
    <recommendedName>
        <fullName evidence="3">Phosphodiesterase</fullName>
    </recommendedName>
</protein>